<keyword evidence="14" id="KW-0175">Coiled coil</keyword>
<feature type="coiled-coil region" evidence="14">
    <location>
        <begin position="247"/>
        <end position="304"/>
    </location>
</feature>
<gene>
    <name evidence="15" type="ORF">ERX29_07315</name>
</gene>
<dbReference type="OrthoDB" id="2173585at2"/>
<keyword evidence="7" id="KW-0133">Cell shape</keyword>
<dbReference type="Proteomes" id="UP000294802">
    <property type="component" value="Unassembled WGS sequence"/>
</dbReference>
<evidence type="ECO:0000256" key="14">
    <source>
        <dbReference type="SAM" id="Coils"/>
    </source>
</evidence>
<dbReference type="InterPro" id="IPR016181">
    <property type="entry name" value="Acyl_CoA_acyltransferase"/>
</dbReference>
<dbReference type="GO" id="GO:0000166">
    <property type="term" value="F:nucleotide binding"/>
    <property type="evidence" value="ECO:0007669"/>
    <property type="project" value="InterPro"/>
</dbReference>
<dbReference type="GO" id="GO:0005737">
    <property type="term" value="C:cytoplasm"/>
    <property type="evidence" value="ECO:0007669"/>
    <property type="project" value="UniProtKB-SubCell"/>
</dbReference>
<reference evidence="15 16" key="1">
    <citation type="submission" date="2019-01" db="EMBL/GenBank/DDBJ databases">
        <title>Draft genome sequences of the type strains of six Macrococcus species.</title>
        <authorList>
            <person name="Mazhar S."/>
            <person name="Altermann E."/>
            <person name="Hill C."/>
            <person name="Mcauliffe O."/>
        </authorList>
    </citation>
    <scope>NUCLEOTIDE SEQUENCE [LARGE SCALE GENOMIC DNA]</scope>
    <source>
        <strain evidence="15 16">CCM4815</strain>
    </source>
</reference>
<keyword evidence="10" id="KW-0961">Cell wall biogenesis/degradation</keyword>
<dbReference type="GO" id="GO:0071555">
    <property type="term" value="P:cell wall organization"/>
    <property type="evidence" value="ECO:0007669"/>
    <property type="project" value="UniProtKB-KW"/>
</dbReference>
<keyword evidence="5" id="KW-0963">Cytoplasm</keyword>
<dbReference type="Gene3D" id="1.20.58.90">
    <property type="match status" value="1"/>
</dbReference>
<evidence type="ECO:0000256" key="10">
    <source>
        <dbReference type="ARBA" id="ARBA00023316"/>
    </source>
</evidence>
<evidence type="ECO:0000256" key="9">
    <source>
        <dbReference type="ARBA" id="ARBA00023315"/>
    </source>
</evidence>
<dbReference type="AlphaFoldDB" id="A0A4R6BTR6"/>
<keyword evidence="16" id="KW-1185">Reference proteome</keyword>
<evidence type="ECO:0000256" key="6">
    <source>
        <dbReference type="ARBA" id="ARBA00022679"/>
    </source>
</evidence>
<dbReference type="EMBL" id="SCWB01000011">
    <property type="protein sequence ID" value="TDM10470.1"/>
    <property type="molecule type" value="Genomic_DNA"/>
</dbReference>
<dbReference type="RefSeq" id="WP_133444051.1">
    <property type="nucleotide sequence ID" value="NZ_SCWB01000011.1"/>
</dbReference>
<name>A0A4R6BTR6_9STAP</name>
<dbReference type="InterPro" id="IPR010978">
    <property type="entry name" value="tRNA-bd_arm"/>
</dbReference>
<proteinExistence type="inferred from homology"/>
<evidence type="ECO:0000256" key="4">
    <source>
        <dbReference type="ARBA" id="ARBA00016236"/>
    </source>
</evidence>
<dbReference type="GO" id="GO:0008360">
    <property type="term" value="P:regulation of cell shape"/>
    <property type="evidence" value="ECO:0007669"/>
    <property type="project" value="UniProtKB-KW"/>
</dbReference>
<evidence type="ECO:0000256" key="5">
    <source>
        <dbReference type="ARBA" id="ARBA00022490"/>
    </source>
</evidence>
<dbReference type="PANTHER" id="PTHR36174">
    <property type="entry name" value="LIPID II:GLYCINE GLYCYLTRANSFERASE"/>
    <property type="match status" value="1"/>
</dbReference>
<dbReference type="InterPro" id="IPR003447">
    <property type="entry name" value="FEMABX"/>
</dbReference>
<evidence type="ECO:0000256" key="13">
    <source>
        <dbReference type="ARBA" id="ARBA00047483"/>
    </source>
</evidence>
<dbReference type="Gene3D" id="3.40.630.30">
    <property type="match status" value="2"/>
</dbReference>
<evidence type="ECO:0000256" key="3">
    <source>
        <dbReference type="ARBA" id="ARBA00012466"/>
    </source>
</evidence>
<evidence type="ECO:0000256" key="12">
    <source>
        <dbReference type="ARBA" id="ARBA00032233"/>
    </source>
</evidence>
<dbReference type="PANTHER" id="PTHR36174:SF2">
    <property type="entry name" value="AMINOACYLTRANSFERASE FEMA"/>
    <property type="match status" value="1"/>
</dbReference>
<protein>
    <recommendedName>
        <fullName evidence="4">Aminoacyltransferase FemA</fullName>
        <ecNumber evidence="3">2.3.2.17</ecNumber>
    </recommendedName>
    <alternativeName>
        <fullName evidence="12">Factor essential for expression of methicillin resistance A</fullName>
    </alternativeName>
    <alternativeName>
        <fullName evidence="11">N-acetylmuramoyl-L-alanyl-D-glutamyl-L-lysyl-(N6-glycyl)-D-alanyl-D-alanine-diphosphoundecaprenyl-N-acetylglucosamine:glycine glycyltransferase</fullName>
    </alternativeName>
</protein>
<dbReference type="Pfam" id="PF02388">
    <property type="entry name" value="FemAB"/>
    <property type="match status" value="1"/>
</dbReference>
<dbReference type="PROSITE" id="PS51191">
    <property type="entry name" value="FEMABX"/>
    <property type="match status" value="1"/>
</dbReference>
<comment type="subcellular location">
    <subcellularLocation>
        <location evidence="1">Cytoplasm</location>
    </subcellularLocation>
</comment>
<evidence type="ECO:0000256" key="8">
    <source>
        <dbReference type="ARBA" id="ARBA00022984"/>
    </source>
</evidence>
<evidence type="ECO:0000256" key="2">
    <source>
        <dbReference type="ARBA" id="ARBA00009943"/>
    </source>
</evidence>
<comment type="similarity">
    <text evidence="2">Belongs to the FemABX family.</text>
</comment>
<dbReference type="GO" id="GO:0009252">
    <property type="term" value="P:peptidoglycan biosynthetic process"/>
    <property type="evidence" value="ECO:0007669"/>
    <property type="project" value="UniProtKB-KW"/>
</dbReference>
<organism evidence="15 16">
    <name type="scientific">Macrococcus lamae</name>
    <dbReference type="NCBI Taxonomy" id="198484"/>
    <lineage>
        <taxon>Bacteria</taxon>
        <taxon>Bacillati</taxon>
        <taxon>Bacillota</taxon>
        <taxon>Bacilli</taxon>
        <taxon>Bacillales</taxon>
        <taxon>Staphylococcaceae</taxon>
        <taxon>Macrococcus</taxon>
    </lineage>
</organism>
<evidence type="ECO:0000256" key="1">
    <source>
        <dbReference type="ARBA" id="ARBA00004496"/>
    </source>
</evidence>
<evidence type="ECO:0000313" key="16">
    <source>
        <dbReference type="Proteomes" id="UP000294802"/>
    </source>
</evidence>
<evidence type="ECO:0000256" key="11">
    <source>
        <dbReference type="ARBA" id="ARBA00030706"/>
    </source>
</evidence>
<keyword evidence="6 15" id="KW-0808">Transferase</keyword>
<evidence type="ECO:0000313" key="15">
    <source>
        <dbReference type="EMBL" id="TDM10470.1"/>
    </source>
</evidence>
<keyword evidence="9 15" id="KW-0012">Acyltransferase</keyword>
<dbReference type="EC" id="2.3.2.17" evidence="3"/>
<comment type="catalytic activity">
    <reaction evidence="13">
        <text>beta-D-GlcNAc-(1-&gt;4)-Mur2Ac(oyl-L-Ala-D-isoglutaminyl-L-Lys-(N(6)-Gly)-D-Ala-D-Ala)-di-trans,octa-cis-undecaprenyl diphosphate + 2 glycyl-tRNA(Gly) = MurNAc-L-Ala-D-isoglutaminyl-L-Lys-(N(6)-tri-Gly)-D-Ala-D-Ala-diphospho-di-trans,octa-cis-undecaprenyl-GlcNAc + 2 tRNA(Gly) + 2 H(+)</text>
        <dbReference type="Rhea" id="RHEA:30439"/>
        <dbReference type="Rhea" id="RHEA-COMP:9664"/>
        <dbReference type="Rhea" id="RHEA-COMP:9683"/>
        <dbReference type="ChEBI" id="CHEBI:15378"/>
        <dbReference type="ChEBI" id="CHEBI:62234"/>
        <dbReference type="ChEBI" id="CHEBI:62235"/>
        <dbReference type="ChEBI" id="CHEBI:78442"/>
        <dbReference type="ChEBI" id="CHEBI:78522"/>
        <dbReference type="EC" id="2.3.2.17"/>
    </reaction>
</comment>
<comment type="caution">
    <text evidence="15">The sequence shown here is derived from an EMBL/GenBank/DDBJ whole genome shotgun (WGS) entry which is preliminary data.</text>
</comment>
<dbReference type="InterPro" id="IPR050644">
    <property type="entry name" value="PG_Glycine_Bridge_Synth"/>
</dbReference>
<dbReference type="SUPFAM" id="SSF46589">
    <property type="entry name" value="tRNA-binding arm"/>
    <property type="match status" value="1"/>
</dbReference>
<dbReference type="GO" id="GO:0016755">
    <property type="term" value="F:aminoacyltransferase activity"/>
    <property type="evidence" value="ECO:0007669"/>
    <property type="project" value="InterPro"/>
</dbReference>
<evidence type="ECO:0000256" key="7">
    <source>
        <dbReference type="ARBA" id="ARBA00022960"/>
    </source>
</evidence>
<sequence>MKFCNLTIDEFESFVNDEFSHYTQSRVHYEGRKALGLDVHLVGVKEGEKVLAACLLNGAPSFKFFNYFYTHKGPVFDHHDKELTDFFYRNLTDYLKQRKGLFVLVDPYITRHLLDGDGNVTESFEMDDIIANMEHAGYVHQGYNIGYSNDSQARFLSVLDLTDKTDAQLLKEMEYKTRRNINKTIEMGVQLRDLDEEEMDKFFRLYKMAEDKHGFSLFDLATFKRMKKIYGDNARVVMAYIDLNDYLALLNEQLASKRADYEKSAAELAEKPDFRKLKNKTAELEKAAIQLEKKARDIEALKATDGDVLELASAIYVFNNHELYYLSSGSNPAYNQFMGAYHMQWEMIKFANQLGLKRYNFYGVTGDFSETSQDLGVAKFKKGFNAYIDEQIGDFIKPLNPVAYALYKKVKKK</sequence>
<dbReference type="SUPFAM" id="SSF55729">
    <property type="entry name" value="Acyl-CoA N-acyltransferases (Nat)"/>
    <property type="match status" value="2"/>
</dbReference>
<accession>A0A4R6BTR6</accession>
<keyword evidence="8" id="KW-0573">Peptidoglycan synthesis</keyword>